<accession>Q65KQ2</accession>
<reference evidence="1 2" key="1">
    <citation type="journal article" date="2004" name="Genome Biol.">
        <title>Complete genome sequence of the industrial bacterium Bacillus licheniformis and comparisons with closely related Bacillus species.</title>
        <authorList>
            <person name="Rey M.W."/>
            <person name="Ramaiya P."/>
            <person name="Nelson B.A."/>
            <person name="Brody-Karpin S.D."/>
            <person name="Zaretsky E.J."/>
            <person name="Tang M."/>
            <person name="Lopez de Leon A."/>
            <person name="Xiang H."/>
            <person name="Gusti V."/>
            <person name="Clausen I.G."/>
            <person name="Olsen P.B."/>
            <person name="Rasmussen M.D."/>
            <person name="Andersen J.T."/>
            <person name="Jorgensen P.L."/>
            <person name="Larsen T.S."/>
            <person name="Sorokin A."/>
            <person name="Bolotin A."/>
            <person name="Lapidus A."/>
            <person name="Galleron N."/>
            <person name="Ehrlich S.D."/>
            <person name="Berka R.M."/>
        </authorList>
    </citation>
    <scope>NUCLEOTIDE SEQUENCE [LARGE SCALE GENOMIC DNA]</scope>
    <source>
        <strain evidence="2">ATCC 14580 / DSM 13 / JCM 2505 / CCUG 7422 / NBRC 12200 / NCIMB 9375 / NCTC 10341 / NRRL NRS-1264 / Gibson 46</strain>
    </source>
</reference>
<dbReference type="AlphaFoldDB" id="Q65KQ2"/>
<keyword evidence="2" id="KW-1185">Reference proteome</keyword>
<evidence type="ECO:0000313" key="1">
    <source>
        <dbReference type="EMBL" id="ABP97371.1"/>
    </source>
</evidence>
<name>Q65KQ2_BACLD</name>
<dbReference type="STRING" id="279010.BL07025"/>
<protein>
    <submittedName>
        <fullName evidence="1">Uncharacterized protein</fullName>
    </submittedName>
</protein>
<dbReference type="KEGG" id="bli:BL07025"/>
<organism evidence="1 2">
    <name type="scientific">Bacillus licheniformis (strain ATCC 14580 / DSM 13 / JCM 2505 / CCUG 7422 / NBRC 12200 / NCIMB 9375 / NCTC 10341 / NRRL NRS-1264 / Gibson 46)</name>
    <dbReference type="NCBI Taxonomy" id="279010"/>
    <lineage>
        <taxon>Bacteria</taxon>
        <taxon>Bacillati</taxon>
        <taxon>Bacillota</taxon>
        <taxon>Bacilli</taxon>
        <taxon>Bacillales</taxon>
        <taxon>Bacillaceae</taxon>
        <taxon>Bacillus</taxon>
    </lineage>
</organism>
<dbReference type="Proteomes" id="UP000000606">
    <property type="component" value="Chromosome"/>
</dbReference>
<dbReference type="HOGENOM" id="CLU_3247287_0_0_9"/>
<dbReference type="EMBL" id="CP000002">
    <property type="protein sequence ID" value="ABP97371.1"/>
    <property type="molecule type" value="Genomic_DNA"/>
</dbReference>
<sequence length="42" mass="5064">MKLLRIKISAWLAVHLWGISPSRYFVDDEFREAVDHFQKRGF</sequence>
<dbReference type="KEGG" id="bld:BLi01461"/>
<gene>
    <name evidence="1" type="ordered locus">BL07025</name>
</gene>
<evidence type="ECO:0000313" key="2">
    <source>
        <dbReference type="Proteomes" id="UP000000606"/>
    </source>
</evidence>
<proteinExistence type="predicted"/>